<dbReference type="SUPFAM" id="SSF50729">
    <property type="entry name" value="PH domain-like"/>
    <property type="match status" value="1"/>
</dbReference>
<comment type="caution">
    <text evidence="2">The sequence shown here is derived from an EMBL/GenBank/DDBJ whole genome shotgun (WGS) entry which is preliminary data.</text>
</comment>
<dbReference type="PROSITE" id="PS50003">
    <property type="entry name" value="PH_DOMAIN"/>
    <property type="match status" value="1"/>
</dbReference>
<dbReference type="AlphaFoldDB" id="A0A9D4SXI3"/>
<dbReference type="Gene3D" id="2.30.29.30">
    <property type="entry name" value="Pleckstrin-homology domain (PH domain)/Phosphotyrosine-binding domain (PTB)"/>
    <property type="match status" value="1"/>
</dbReference>
<evidence type="ECO:0000313" key="3">
    <source>
        <dbReference type="Proteomes" id="UP000821837"/>
    </source>
</evidence>
<keyword evidence="3" id="KW-1185">Reference proteome</keyword>
<evidence type="ECO:0000313" key="2">
    <source>
        <dbReference type="EMBL" id="KAH7955729.1"/>
    </source>
</evidence>
<accession>A0A9D4SXI3</accession>
<reference evidence="2" key="1">
    <citation type="journal article" date="2020" name="Cell">
        <title>Large-Scale Comparative Analyses of Tick Genomes Elucidate Their Genetic Diversity and Vector Capacities.</title>
        <authorList>
            <consortium name="Tick Genome and Microbiome Consortium (TIGMIC)"/>
            <person name="Jia N."/>
            <person name="Wang J."/>
            <person name="Shi W."/>
            <person name="Du L."/>
            <person name="Sun Y."/>
            <person name="Zhan W."/>
            <person name="Jiang J.F."/>
            <person name="Wang Q."/>
            <person name="Zhang B."/>
            <person name="Ji P."/>
            <person name="Bell-Sakyi L."/>
            <person name="Cui X.M."/>
            <person name="Yuan T.T."/>
            <person name="Jiang B.G."/>
            <person name="Yang W.F."/>
            <person name="Lam T.T."/>
            <person name="Chang Q.C."/>
            <person name="Ding S.J."/>
            <person name="Wang X.J."/>
            <person name="Zhu J.G."/>
            <person name="Ruan X.D."/>
            <person name="Zhao L."/>
            <person name="Wei J.T."/>
            <person name="Ye R.Z."/>
            <person name="Que T.C."/>
            <person name="Du C.H."/>
            <person name="Zhou Y.H."/>
            <person name="Cheng J.X."/>
            <person name="Dai P.F."/>
            <person name="Guo W.B."/>
            <person name="Han X.H."/>
            <person name="Huang E.J."/>
            <person name="Li L.F."/>
            <person name="Wei W."/>
            <person name="Gao Y.C."/>
            <person name="Liu J.Z."/>
            <person name="Shao H.Z."/>
            <person name="Wang X."/>
            <person name="Wang C.C."/>
            <person name="Yang T.C."/>
            <person name="Huo Q.B."/>
            <person name="Li W."/>
            <person name="Chen H.Y."/>
            <person name="Chen S.E."/>
            <person name="Zhou L.G."/>
            <person name="Ni X.B."/>
            <person name="Tian J.H."/>
            <person name="Sheng Y."/>
            <person name="Liu T."/>
            <person name="Pan Y.S."/>
            <person name="Xia L.Y."/>
            <person name="Li J."/>
            <person name="Zhao F."/>
            <person name="Cao W.C."/>
        </authorList>
    </citation>
    <scope>NUCLEOTIDE SEQUENCE</scope>
    <source>
        <strain evidence="2">Rsan-2018</strain>
    </source>
</reference>
<protein>
    <recommendedName>
        <fullName evidence="1">PH domain-containing protein</fullName>
    </recommendedName>
</protein>
<dbReference type="EMBL" id="JABSTV010001250">
    <property type="protein sequence ID" value="KAH7955729.1"/>
    <property type="molecule type" value="Genomic_DNA"/>
</dbReference>
<feature type="domain" description="PH" evidence="1">
    <location>
        <begin position="1"/>
        <end position="88"/>
    </location>
</feature>
<reference evidence="2" key="2">
    <citation type="submission" date="2021-09" db="EMBL/GenBank/DDBJ databases">
        <authorList>
            <person name="Jia N."/>
            <person name="Wang J."/>
            <person name="Shi W."/>
            <person name="Du L."/>
            <person name="Sun Y."/>
            <person name="Zhan W."/>
            <person name="Jiang J."/>
            <person name="Wang Q."/>
            <person name="Zhang B."/>
            <person name="Ji P."/>
            <person name="Sakyi L.B."/>
            <person name="Cui X."/>
            <person name="Yuan T."/>
            <person name="Jiang B."/>
            <person name="Yang W."/>
            <person name="Lam T.T.-Y."/>
            <person name="Chang Q."/>
            <person name="Ding S."/>
            <person name="Wang X."/>
            <person name="Zhu J."/>
            <person name="Ruan X."/>
            <person name="Zhao L."/>
            <person name="Wei J."/>
            <person name="Que T."/>
            <person name="Du C."/>
            <person name="Cheng J."/>
            <person name="Dai P."/>
            <person name="Han X."/>
            <person name="Huang E."/>
            <person name="Gao Y."/>
            <person name="Liu J."/>
            <person name="Shao H."/>
            <person name="Ye R."/>
            <person name="Li L."/>
            <person name="Wei W."/>
            <person name="Wang X."/>
            <person name="Wang C."/>
            <person name="Huo Q."/>
            <person name="Li W."/>
            <person name="Guo W."/>
            <person name="Chen H."/>
            <person name="Chen S."/>
            <person name="Zhou L."/>
            <person name="Zhou L."/>
            <person name="Ni X."/>
            <person name="Tian J."/>
            <person name="Zhou Y."/>
            <person name="Sheng Y."/>
            <person name="Liu T."/>
            <person name="Pan Y."/>
            <person name="Xia L."/>
            <person name="Li J."/>
            <person name="Zhao F."/>
            <person name="Cao W."/>
        </authorList>
    </citation>
    <scope>NUCLEOTIDE SEQUENCE</scope>
    <source>
        <strain evidence="2">Rsan-2018</strain>
        <tissue evidence="2">Larvae</tissue>
    </source>
</reference>
<dbReference type="InterPro" id="IPR001849">
    <property type="entry name" value="PH_domain"/>
</dbReference>
<gene>
    <name evidence="2" type="ORF">HPB52_003412</name>
</gene>
<dbReference type="InterPro" id="IPR011993">
    <property type="entry name" value="PH-like_dom_sf"/>
</dbReference>
<dbReference type="Proteomes" id="UP000821837">
    <property type="component" value="Unassembled WGS sequence"/>
</dbReference>
<proteinExistence type="predicted"/>
<name>A0A9D4SXI3_RHISA</name>
<evidence type="ECO:0000259" key="1">
    <source>
        <dbReference type="PROSITE" id="PS50003"/>
    </source>
</evidence>
<sequence>MAGQVDQLPEGLPEAMVRPLQRAALVLQEPGGDGAHVSRHHQLVSAVIHTEDSCNFVISNGGTQTFHLKASNEIERQKWVTALELAKARAVRMMESGEQISRCRWTLKDAGSRRDLVLAIGPA</sequence>
<organism evidence="2 3">
    <name type="scientific">Rhipicephalus sanguineus</name>
    <name type="common">Brown dog tick</name>
    <name type="synonym">Ixodes sanguineus</name>
    <dbReference type="NCBI Taxonomy" id="34632"/>
    <lineage>
        <taxon>Eukaryota</taxon>
        <taxon>Metazoa</taxon>
        <taxon>Ecdysozoa</taxon>
        <taxon>Arthropoda</taxon>
        <taxon>Chelicerata</taxon>
        <taxon>Arachnida</taxon>
        <taxon>Acari</taxon>
        <taxon>Parasitiformes</taxon>
        <taxon>Ixodida</taxon>
        <taxon>Ixodoidea</taxon>
        <taxon>Ixodidae</taxon>
        <taxon>Rhipicephalinae</taxon>
        <taxon>Rhipicephalus</taxon>
        <taxon>Rhipicephalus</taxon>
    </lineage>
</organism>
<dbReference type="VEuPathDB" id="VectorBase:RSAN_032675"/>